<dbReference type="EMBL" id="JAVCQK010000038">
    <property type="protein sequence ID" value="MFH7518834.1"/>
    <property type="molecule type" value="Genomic_DNA"/>
</dbReference>
<protein>
    <submittedName>
        <fullName evidence="1">Uncharacterized protein</fullName>
    </submittedName>
</protein>
<dbReference type="RefSeq" id="WP_233590983.1">
    <property type="nucleotide sequence ID" value="NZ_JAVCPR010000035.1"/>
</dbReference>
<comment type="caution">
    <text evidence="1">The sequence shown here is derived from an EMBL/GenBank/DDBJ whole genome shotgun (WGS) entry which is preliminary data.</text>
</comment>
<evidence type="ECO:0000313" key="2">
    <source>
        <dbReference type="Proteomes" id="UP001610657"/>
    </source>
</evidence>
<name>A0ABW7NVP8_9PSED</name>
<organism evidence="1 2">
    <name type="scientific">Pseudomonas syringae pv. tagetis</name>
    <dbReference type="NCBI Taxonomy" id="129140"/>
    <lineage>
        <taxon>Bacteria</taxon>
        <taxon>Pseudomonadati</taxon>
        <taxon>Pseudomonadota</taxon>
        <taxon>Gammaproteobacteria</taxon>
        <taxon>Pseudomonadales</taxon>
        <taxon>Pseudomonadaceae</taxon>
        <taxon>Pseudomonas</taxon>
    </lineage>
</organism>
<sequence>MKKELVPPERHVLDPKEPIAASALPNEVKQAMACDWGVFVDAYLMNAARVGTRYAALAFGDQSGVVSAGMTVVTPPVRQVSTQGPFRLLKATTANDFYVLVTELFEEGDADGDPY</sequence>
<accession>A0ABW7NVP8</accession>
<reference evidence="1 2" key="1">
    <citation type="submission" date="2023-08" db="EMBL/GenBank/DDBJ databases">
        <title>Genomic and mutational analysis of Pseudomonas syringae pv. tagetis EB037 pathogenicity on sunflower.</title>
        <authorList>
            <person name="Maul J.E."/>
        </authorList>
    </citation>
    <scope>NUCLEOTIDE SEQUENCE [LARGE SCALE GENOMIC DNA]</scope>
    <source>
        <strain evidence="1 2">EB037_T1</strain>
    </source>
</reference>
<gene>
    <name evidence="1" type="ORF">RA271_27200</name>
</gene>
<evidence type="ECO:0000313" key="1">
    <source>
        <dbReference type="EMBL" id="MFH7518834.1"/>
    </source>
</evidence>
<keyword evidence="2" id="KW-1185">Reference proteome</keyword>
<dbReference type="Proteomes" id="UP001610657">
    <property type="component" value="Unassembled WGS sequence"/>
</dbReference>
<proteinExistence type="predicted"/>